<evidence type="ECO:0008006" key="5">
    <source>
        <dbReference type="Google" id="ProtNLM"/>
    </source>
</evidence>
<dbReference type="EMBL" id="HBFN01035635">
    <property type="protein sequence ID" value="CAD8806983.1"/>
    <property type="molecule type" value="Transcribed_RNA"/>
</dbReference>
<feature type="transmembrane region" description="Helical" evidence="3">
    <location>
        <begin position="77"/>
        <end position="97"/>
    </location>
</feature>
<feature type="compositionally biased region" description="Basic residues" evidence="2">
    <location>
        <begin position="183"/>
        <end position="194"/>
    </location>
</feature>
<name>A0A7S0Z3J5_9CRYP</name>
<dbReference type="PANTHER" id="PTHR12300">
    <property type="entry name" value="HVA22-LIKE PROTEINS"/>
    <property type="match status" value="1"/>
</dbReference>
<keyword evidence="3" id="KW-0812">Transmembrane</keyword>
<dbReference type="GO" id="GO:0016020">
    <property type="term" value="C:membrane"/>
    <property type="evidence" value="ECO:0007669"/>
    <property type="project" value="UniProtKB-SubCell"/>
</dbReference>
<comment type="similarity">
    <text evidence="1">Belongs to the DP1 family.</text>
</comment>
<feature type="transmembrane region" description="Helical" evidence="3">
    <location>
        <begin position="48"/>
        <end position="71"/>
    </location>
</feature>
<gene>
    <name evidence="4" type="ORF">HTEP1355_LOCUS20662</name>
</gene>
<evidence type="ECO:0000256" key="2">
    <source>
        <dbReference type="SAM" id="MobiDB-lite"/>
    </source>
</evidence>
<dbReference type="AlphaFoldDB" id="A0A7S0Z3J5"/>
<accession>A0A7S0Z3J5</accession>
<keyword evidence="3" id="KW-0472">Membrane</keyword>
<reference evidence="4" key="1">
    <citation type="submission" date="2021-01" db="EMBL/GenBank/DDBJ databases">
        <authorList>
            <person name="Corre E."/>
            <person name="Pelletier E."/>
            <person name="Niang G."/>
            <person name="Scheremetjew M."/>
            <person name="Finn R."/>
            <person name="Kale V."/>
            <person name="Holt S."/>
            <person name="Cochrane G."/>
            <person name="Meng A."/>
            <person name="Brown T."/>
            <person name="Cohen L."/>
        </authorList>
    </citation>
    <scope>NUCLEOTIDE SEQUENCE</scope>
    <source>
        <strain evidence="4">CCMP443</strain>
    </source>
</reference>
<organism evidence="4">
    <name type="scientific">Hemiselmis tepida</name>
    <dbReference type="NCBI Taxonomy" id="464990"/>
    <lineage>
        <taxon>Eukaryota</taxon>
        <taxon>Cryptophyceae</taxon>
        <taxon>Cryptomonadales</taxon>
        <taxon>Hemiselmidaceae</taxon>
        <taxon>Hemiselmis</taxon>
    </lineage>
</organism>
<evidence type="ECO:0000256" key="3">
    <source>
        <dbReference type="SAM" id="Phobius"/>
    </source>
</evidence>
<dbReference type="Pfam" id="PF03134">
    <property type="entry name" value="TB2_DP1_HVA22"/>
    <property type="match status" value="1"/>
</dbReference>
<evidence type="ECO:0000256" key="1">
    <source>
        <dbReference type="RuleBase" id="RU362006"/>
    </source>
</evidence>
<keyword evidence="3" id="KW-1133">Transmembrane helix</keyword>
<dbReference type="InterPro" id="IPR004345">
    <property type="entry name" value="TB2_DP1_HVA22"/>
</dbReference>
<protein>
    <recommendedName>
        <fullName evidence="5">Receptor expression-enhancing protein</fullName>
    </recommendedName>
</protein>
<evidence type="ECO:0000313" key="4">
    <source>
        <dbReference type="EMBL" id="CAD8806983.1"/>
    </source>
</evidence>
<comment type="subcellular location">
    <subcellularLocation>
        <location evidence="1">Membrane</location>
        <topology evidence="1">Multi-pass membrane protein</topology>
    </subcellularLocation>
</comment>
<feature type="region of interest" description="Disordered" evidence="2">
    <location>
        <begin position="154"/>
        <end position="194"/>
    </location>
</feature>
<sequence length="194" mass="21705">MIPAAVSRVICILVGHVYPLYRTFKACNVPDGAASIDGKKLVALRRVLAFWAVHGSFTFAEYFVDWLVWWLPMYYEAKILFLLWLVYGHFEGAVWIFDNLIVEALNQHQGDIDASLERSRDAMRKGSGKLMGYLFENGASLAAEAIRKSQSMVMEGVASGGKPSDSGRFEELPEDEASTEHSSKHKARDAKKSQ</sequence>
<proteinExistence type="inferred from homology"/>